<keyword evidence="5" id="KW-0539">Nucleus</keyword>
<dbReference type="AlphaFoldDB" id="A0AAN8VPS6"/>
<organism evidence="8 9">
    <name type="scientific">Dillenia turbinata</name>
    <dbReference type="NCBI Taxonomy" id="194707"/>
    <lineage>
        <taxon>Eukaryota</taxon>
        <taxon>Viridiplantae</taxon>
        <taxon>Streptophyta</taxon>
        <taxon>Embryophyta</taxon>
        <taxon>Tracheophyta</taxon>
        <taxon>Spermatophyta</taxon>
        <taxon>Magnoliopsida</taxon>
        <taxon>eudicotyledons</taxon>
        <taxon>Gunneridae</taxon>
        <taxon>Pentapetalae</taxon>
        <taxon>Dilleniales</taxon>
        <taxon>Dilleniaceae</taxon>
        <taxon>Dillenia</taxon>
    </lineage>
</organism>
<feature type="region of interest" description="Disordered" evidence="6">
    <location>
        <begin position="234"/>
        <end position="316"/>
    </location>
</feature>
<keyword evidence="2" id="KW-0805">Transcription regulation</keyword>
<feature type="region of interest" description="Disordered" evidence="6">
    <location>
        <begin position="334"/>
        <end position="361"/>
    </location>
</feature>
<dbReference type="PANTHER" id="PTHR31744:SF210">
    <property type="entry name" value="NAC DOMAIN-CONTAINING PROTEIN 86-LIKE"/>
    <property type="match status" value="1"/>
</dbReference>
<feature type="compositionally biased region" description="Polar residues" evidence="6">
    <location>
        <begin position="255"/>
        <end position="266"/>
    </location>
</feature>
<reference evidence="8 9" key="1">
    <citation type="submission" date="2023-12" db="EMBL/GenBank/DDBJ databases">
        <title>A high-quality genome assembly for Dillenia turbinata (Dilleniales).</title>
        <authorList>
            <person name="Chanderbali A."/>
        </authorList>
    </citation>
    <scope>NUCLEOTIDE SEQUENCE [LARGE SCALE GENOMIC DNA]</scope>
    <source>
        <strain evidence="8">LSX21</strain>
        <tissue evidence="8">Leaf</tissue>
    </source>
</reference>
<keyword evidence="9" id="KW-1185">Reference proteome</keyword>
<feature type="compositionally biased region" description="Low complexity" evidence="6">
    <location>
        <begin position="334"/>
        <end position="349"/>
    </location>
</feature>
<evidence type="ECO:0000313" key="9">
    <source>
        <dbReference type="Proteomes" id="UP001370490"/>
    </source>
</evidence>
<proteinExistence type="predicted"/>
<dbReference type="SUPFAM" id="SSF101941">
    <property type="entry name" value="NAC domain"/>
    <property type="match status" value="1"/>
</dbReference>
<evidence type="ECO:0000256" key="4">
    <source>
        <dbReference type="ARBA" id="ARBA00023163"/>
    </source>
</evidence>
<dbReference type="Gene3D" id="2.170.150.80">
    <property type="entry name" value="NAC domain"/>
    <property type="match status" value="1"/>
</dbReference>
<evidence type="ECO:0000256" key="1">
    <source>
        <dbReference type="ARBA" id="ARBA00004123"/>
    </source>
</evidence>
<dbReference type="InterPro" id="IPR036093">
    <property type="entry name" value="NAC_dom_sf"/>
</dbReference>
<dbReference type="GO" id="GO:0003677">
    <property type="term" value="F:DNA binding"/>
    <property type="evidence" value="ECO:0007669"/>
    <property type="project" value="UniProtKB-KW"/>
</dbReference>
<feature type="compositionally biased region" description="Basic and acidic residues" evidence="6">
    <location>
        <begin position="273"/>
        <end position="282"/>
    </location>
</feature>
<evidence type="ECO:0000256" key="6">
    <source>
        <dbReference type="SAM" id="MobiDB-lite"/>
    </source>
</evidence>
<dbReference type="PROSITE" id="PS51005">
    <property type="entry name" value="NAC"/>
    <property type="match status" value="1"/>
</dbReference>
<dbReference type="Proteomes" id="UP001370490">
    <property type="component" value="Unassembled WGS sequence"/>
</dbReference>
<accession>A0AAN8VPS6</accession>
<comment type="subcellular location">
    <subcellularLocation>
        <location evidence="1">Nucleus</location>
    </subcellularLocation>
</comment>
<dbReference type="GO" id="GO:0005634">
    <property type="term" value="C:nucleus"/>
    <property type="evidence" value="ECO:0007669"/>
    <property type="project" value="UniProtKB-SubCell"/>
</dbReference>
<comment type="caution">
    <text evidence="8">The sequence shown here is derived from an EMBL/GenBank/DDBJ whole genome shotgun (WGS) entry which is preliminary data.</text>
</comment>
<dbReference type="FunFam" id="2.170.150.80:FF:000002">
    <property type="entry name" value="Nac domain-containing protein 86"/>
    <property type="match status" value="1"/>
</dbReference>
<dbReference type="EMBL" id="JBAMMX010000009">
    <property type="protein sequence ID" value="KAK6933457.1"/>
    <property type="molecule type" value="Genomic_DNA"/>
</dbReference>
<sequence>GGKGMKNTFAPGFRFHPTDEELVRFYLKRKVFGKSFRIDAIAEIDVYRFEPWDLPDRSKLKTRDLEWYFFSALDKKYGNGWRTNRATGKGYWKATGKDRPVQHNSRHVGMKKTLVYHSGRAPTGERTNWVMHEYRLVESELEGAGTFQKSGSGPKNGEQYGAPLIEEEWDDDKVVPVPLHEFTDEVPGGDGVFYRGLTSSSGSRGMGEDQNEVPRAAVECKAEVVEEAADEICVGDDADMNEPDQDVQSDGKASADNSSDEQPSNYESLSKSECSEESKHEPTVSGKKKGKRLNESDASSLPIKGDGICLHASSSSSTTTVSVPVATTTATKMAAPAAEATKGAKTATAENESKPPKIPSTSFAHQSHLLECIDADKTPLVVPPRYETGNAKLTAPPGYEFLQSELRYVFIERNTLKMELSNARAVVGILKSRIDLLEKENEDLRRVVRDP</sequence>
<name>A0AAN8VPS6_9MAGN</name>
<gene>
    <name evidence="8" type="ORF">RJ641_036351</name>
</gene>
<evidence type="ECO:0000259" key="7">
    <source>
        <dbReference type="PROSITE" id="PS51005"/>
    </source>
</evidence>
<feature type="non-terminal residue" evidence="8">
    <location>
        <position position="1"/>
    </location>
</feature>
<dbReference type="InterPro" id="IPR003441">
    <property type="entry name" value="NAC-dom"/>
</dbReference>
<evidence type="ECO:0000313" key="8">
    <source>
        <dbReference type="EMBL" id="KAK6933457.1"/>
    </source>
</evidence>
<dbReference type="Pfam" id="PF02365">
    <property type="entry name" value="NAM"/>
    <property type="match status" value="1"/>
</dbReference>
<dbReference type="PANTHER" id="PTHR31744">
    <property type="entry name" value="PROTEIN CUP-SHAPED COTYLEDON 2-RELATED"/>
    <property type="match status" value="1"/>
</dbReference>
<feature type="domain" description="NAC" evidence="7">
    <location>
        <begin position="9"/>
        <end position="177"/>
    </location>
</feature>
<protein>
    <submittedName>
        <fullName evidence="8">NAC domain</fullName>
    </submittedName>
</protein>
<evidence type="ECO:0000256" key="5">
    <source>
        <dbReference type="ARBA" id="ARBA00023242"/>
    </source>
</evidence>
<keyword evidence="4" id="KW-0804">Transcription</keyword>
<feature type="region of interest" description="Disordered" evidence="6">
    <location>
        <begin position="196"/>
        <end position="215"/>
    </location>
</feature>
<keyword evidence="3" id="KW-0238">DNA-binding</keyword>
<dbReference type="GO" id="GO:0006355">
    <property type="term" value="P:regulation of DNA-templated transcription"/>
    <property type="evidence" value="ECO:0007669"/>
    <property type="project" value="InterPro"/>
</dbReference>
<feature type="compositionally biased region" description="Acidic residues" evidence="6">
    <location>
        <begin position="234"/>
        <end position="247"/>
    </location>
</feature>
<evidence type="ECO:0000256" key="2">
    <source>
        <dbReference type="ARBA" id="ARBA00023015"/>
    </source>
</evidence>
<evidence type="ECO:0000256" key="3">
    <source>
        <dbReference type="ARBA" id="ARBA00023125"/>
    </source>
</evidence>